<dbReference type="PANTHER" id="PTHR42911:SF1">
    <property type="entry name" value="MODULATOR OF FTSH PROTEASE HFLC"/>
    <property type="match status" value="1"/>
</dbReference>
<proteinExistence type="inferred from homology"/>
<keyword evidence="4" id="KW-0812">Transmembrane</keyword>
<dbReference type="PIRSF" id="PIRSF005651">
    <property type="entry name" value="HflC"/>
    <property type="match status" value="1"/>
</dbReference>
<dbReference type="Gene3D" id="3.30.479.30">
    <property type="entry name" value="Band 7 domain"/>
    <property type="match status" value="1"/>
</dbReference>
<keyword evidence="5" id="KW-1133">Transmembrane helix</keyword>
<dbReference type="Pfam" id="PF01145">
    <property type="entry name" value="Band_7"/>
    <property type="match status" value="1"/>
</dbReference>
<comment type="subunit">
    <text evidence="3">HflC and HflK may interact to form a multimeric complex.</text>
</comment>
<name>A0A4D6YFS0_9GAMM</name>
<evidence type="ECO:0000259" key="8">
    <source>
        <dbReference type="SMART" id="SM00244"/>
    </source>
</evidence>
<evidence type="ECO:0000256" key="3">
    <source>
        <dbReference type="ARBA" id="ARBA00011290"/>
    </source>
</evidence>
<gene>
    <name evidence="9" type="primary">hflC</name>
    <name evidence="9" type="ORF">D9V75_02755</name>
</gene>
<dbReference type="GO" id="GO:0006508">
    <property type="term" value="P:proteolysis"/>
    <property type="evidence" value="ECO:0007669"/>
    <property type="project" value="UniProtKB-KW"/>
</dbReference>
<dbReference type="EMBL" id="CP034861">
    <property type="protein sequence ID" value="QCI24598.1"/>
    <property type="molecule type" value="Genomic_DNA"/>
</dbReference>
<evidence type="ECO:0000256" key="2">
    <source>
        <dbReference type="ARBA" id="ARBA00007862"/>
    </source>
</evidence>
<organism evidence="9 10">
    <name type="scientific">Buchnera aphidicola</name>
    <name type="common">Muscaphis stroyani</name>
    <dbReference type="NCBI Taxonomy" id="1241869"/>
    <lineage>
        <taxon>Bacteria</taxon>
        <taxon>Pseudomonadati</taxon>
        <taxon>Pseudomonadota</taxon>
        <taxon>Gammaproteobacteria</taxon>
        <taxon>Enterobacterales</taxon>
        <taxon>Erwiniaceae</taxon>
        <taxon>Buchnera</taxon>
    </lineage>
</organism>
<dbReference type="CDD" id="cd03405">
    <property type="entry name" value="SPFH_HflC"/>
    <property type="match status" value="1"/>
</dbReference>
<evidence type="ECO:0000256" key="1">
    <source>
        <dbReference type="ARBA" id="ARBA00004167"/>
    </source>
</evidence>
<dbReference type="GO" id="GO:0016020">
    <property type="term" value="C:membrane"/>
    <property type="evidence" value="ECO:0007669"/>
    <property type="project" value="UniProtKB-SubCell"/>
</dbReference>
<accession>A0A4D6YFS0</accession>
<dbReference type="OrthoDB" id="9812991at2"/>
<dbReference type="SMART" id="SM00244">
    <property type="entry name" value="PHB"/>
    <property type="match status" value="1"/>
</dbReference>
<comment type="similarity">
    <text evidence="2 7">Belongs to the band 7/mec-2 family. HflC subfamily.</text>
</comment>
<evidence type="ECO:0000256" key="6">
    <source>
        <dbReference type="ARBA" id="ARBA00023136"/>
    </source>
</evidence>
<evidence type="ECO:0000313" key="9">
    <source>
        <dbReference type="EMBL" id="QCI24598.1"/>
    </source>
</evidence>
<evidence type="ECO:0000256" key="4">
    <source>
        <dbReference type="ARBA" id="ARBA00022692"/>
    </source>
</evidence>
<reference evidence="9 10" key="2">
    <citation type="submission" date="2019-05" db="EMBL/GenBank/DDBJ databases">
        <title>Genome evolution of the obligate endosymbiont Buchnera aphidicola.</title>
        <authorList>
            <person name="Moran N.A."/>
        </authorList>
    </citation>
    <scope>NUCLEOTIDE SEQUENCE [LARGE SCALE GENOMIC DNA]</scope>
    <source>
        <strain evidence="9 10">Mst</strain>
    </source>
</reference>
<sequence>MNKFFVSLISTLFLILSSSFFIVHEGERGILLQFGKVLKNHEQKTIVYNPGFHFKFPFFETVKILNSRLHTVNIDSDHLITKEKKDLIIDSYIKWRISDFSRYYLSTGGGDKFQAEAFLKRKFSDFLHSKIINLNIKEIISDSKRKLITDVLNSLNKNEIDNEKESLHNTNSITSFGIEVLDVRIKKIDFPITVFNAICNRMRSEKEFIAKKYRFQGREKAEKLKSEANYKASMMLAEARKKALIIKGEGEAKVIKIFSENFSSEPDFYFFIRSLQAYENSFKNNENIMLIDSNNNFFQYMKNNLNS</sequence>
<feature type="domain" description="Band 7" evidence="8">
    <location>
        <begin position="18"/>
        <end position="202"/>
    </location>
</feature>
<keyword evidence="9" id="KW-0378">Hydrolase</keyword>
<dbReference type="Proteomes" id="UP000298673">
    <property type="component" value="Chromosome"/>
</dbReference>
<evidence type="ECO:0000313" key="10">
    <source>
        <dbReference type="Proteomes" id="UP000298673"/>
    </source>
</evidence>
<dbReference type="InterPro" id="IPR001107">
    <property type="entry name" value="Band_7"/>
</dbReference>
<evidence type="ECO:0000256" key="5">
    <source>
        <dbReference type="ARBA" id="ARBA00022989"/>
    </source>
</evidence>
<dbReference type="NCBIfam" id="TIGR01932">
    <property type="entry name" value="hflC"/>
    <property type="match status" value="1"/>
</dbReference>
<dbReference type="InterPro" id="IPR010200">
    <property type="entry name" value="HflC"/>
</dbReference>
<dbReference type="RefSeq" id="WP_158343970.1">
    <property type="nucleotide sequence ID" value="NZ_CP034861.1"/>
</dbReference>
<comment type="subcellular location">
    <subcellularLocation>
        <location evidence="1">Membrane</location>
        <topology evidence="1">Single-pass membrane protein</topology>
    </subcellularLocation>
</comment>
<evidence type="ECO:0000256" key="7">
    <source>
        <dbReference type="PIRNR" id="PIRNR005651"/>
    </source>
</evidence>
<dbReference type="InterPro" id="IPR036013">
    <property type="entry name" value="Band_7/SPFH_dom_sf"/>
</dbReference>
<dbReference type="SUPFAM" id="SSF117892">
    <property type="entry name" value="Band 7/SPFH domain"/>
    <property type="match status" value="1"/>
</dbReference>
<dbReference type="PANTHER" id="PTHR42911">
    <property type="entry name" value="MODULATOR OF FTSH PROTEASE HFLC"/>
    <property type="match status" value="1"/>
</dbReference>
<keyword evidence="6" id="KW-0472">Membrane</keyword>
<dbReference type="AlphaFoldDB" id="A0A4D6YFS0"/>
<dbReference type="GO" id="GO:0008233">
    <property type="term" value="F:peptidase activity"/>
    <property type="evidence" value="ECO:0007669"/>
    <property type="project" value="UniProtKB-KW"/>
</dbReference>
<protein>
    <recommendedName>
        <fullName evidence="7">Protein HflC</fullName>
    </recommendedName>
</protein>
<reference evidence="9 10" key="1">
    <citation type="submission" date="2018-12" db="EMBL/GenBank/DDBJ databases">
        <authorList>
            <person name="Chong R.A."/>
        </authorList>
    </citation>
    <scope>NUCLEOTIDE SEQUENCE [LARGE SCALE GENOMIC DNA]</scope>
    <source>
        <strain evidence="9 10">Mst</strain>
    </source>
</reference>
<comment type="function">
    <text evidence="7">HflC and HflK could regulate a protease.</text>
</comment>
<keyword evidence="9" id="KW-0645">Protease</keyword>